<dbReference type="PROSITE" id="PS00662">
    <property type="entry name" value="T2SP_E"/>
    <property type="match status" value="1"/>
</dbReference>
<dbReference type="PANTHER" id="PTHR30258">
    <property type="entry name" value="TYPE II SECRETION SYSTEM PROTEIN GSPE-RELATED"/>
    <property type="match status" value="1"/>
</dbReference>
<feature type="domain" description="Bacterial type II secretion system protein E" evidence="4">
    <location>
        <begin position="282"/>
        <end position="296"/>
    </location>
</feature>
<dbReference type="Gene3D" id="3.30.450.90">
    <property type="match status" value="1"/>
</dbReference>
<reference evidence="5 6" key="1">
    <citation type="journal article" date="2015" name="Infect. Genet. Evol.">
        <title>Genomic sequences of six botulinum neurotoxin-producing strains representing three clostridial species illustrate the mobility and diversity of botulinum neurotoxin genes.</title>
        <authorList>
            <person name="Smith T.J."/>
            <person name="Hill K.K."/>
            <person name="Xie G."/>
            <person name="Foley B.T."/>
            <person name="Williamson C.H."/>
            <person name="Foster J.T."/>
            <person name="Johnson S.L."/>
            <person name="Chertkov O."/>
            <person name="Teshima H."/>
            <person name="Gibbons H.S."/>
            <person name="Johnsky L.A."/>
            <person name="Karavis M.A."/>
            <person name="Smith L.A."/>
        </authorList>
    </citation>
    <scope>NUCLEOTIDE SEQUENCE [LARGE SCALE GENOMIC DNA]</scope>
    <source>
        <strain evidence="5">Sullivan</strain>
    </source>
</reference>
<evidence type="ECO:0000313" key="5">
    <source>
        <dbReference type="EMBL" id="AIY82655.1"/>
    </source>
</evidence>
<dbReference type="Pfam" id="PF00437">
    <property type="entry name" value="T2SSE"/>
    <property type="match status" value="1"/>
</dbReference>
<proteinExistence type="inferred from homology"/>
<dbReference type="InterPro" id="IPR001482">
    <property type="entry name" value="T2SS/T4SS_dom"/>
</dbReference>
<dbReference type="GO" id="GO:0005886">
    <property type="term" value="C:plasma membrane"/>
    <property type="evidence" value="ECO:0007669"/>
    <property type="project" value="TreeGrafter"/>
</dbReference>
<dbReference type="Proteomes" id="UP000030635">
    <property type="component" value="Chromosome"/>
</dbReference>
<dbReference type="eggNOG" id="COG2804">
    <property type="taxonomic scope" value="Bacteria"/>
</dbReference>
<gene>
    <name evidence="5" type="ORF">U729_2641</name>
</gene>
<evidence type="ECO:0000259" key="4">
    <source>
        <dbReference type="PROSITE" id="PS00662"/>
    </source>
</evidence>
<name>A0A0A7FUM2_9CLOT</name>
<dbReference type="HOGENOM" id="CLU_013446_10_3_9"/>
<evidence type="ECO:0000313" key="6">
    <source>
        <dbReference type="Proteomes" id="UP000030635"/>
    </source>
</evidence>
<keyword evidence="2" id="KW-0547">Nucleotide-binding</keyword>
<dbReference type="InterPro" id="IPR027417">
    <property type="entry name" value="P-loop_NTPase"/>
</dbReference>
<dbReference type="RefSeq" id="WP_039315825.1">
    <property type="nucleotide sequence ID" value="NZ_CP006905.1"/>
</dbReference>
<dbReference type="GO" id="GO:0005524">
    <property type="term" value="F:ATP binding"/>
    <property type="evidence" value="ECO:0007669"/>
    <property type="project" value="UniProtKB-KW"/>
</dbReference>
<dbReference type="PANTHER" id="PTHR30258:SF1">
    <property type="entry name" value="PROTEIN TRANSPORT PROTEIN HOFB HOMOLOG"/>
    <property type="match status" value="1"/>
</dbReference>
<comment type="similarity">
    <text evidence="1">Belongs to the GSP E family.</text>
</comment>
<dbReference type="Gene3D" id="3.40.50.300">
    <property type="entry name" value="P-loop containing nucleotide triphosphate hydrolases"/>
    <property type="match status" value="1"/>
</dbReference>
<keyword evidence="6" id="KW-1185">Reference proteome</keyword>
<accession>A0A0A7FUM2</accession>
<dbReference type="OrthoDB" id="9808272at2"/>
<keyword evidence="3" id="KW-0067">ATP-binding</keyword>
<sequence>MKEFLKKLDLECASKVSKEKINELKIIPLYEEENFVYVLNYGTKENNKKYLEFLYGKDIIFKEIQKEEFKRLYSCLYPDIKDITLEESIINECIKINVSDIHFEIFDGAVNVRARIDGYLSLIRKIKISDYNQILSRIKLKGNMDIAEKRRPQDGKVTINTQDGNIDCRISTIPTLNGEKMVIRILYKEKLDYKIENLKLLDSQFKDLKKIINVKNGITIISGPTGSGKTTTLYSILSSIKDKDINITTIEDPIECEISGINQMNVNSKINFDFAEGLKYTLRQDPDVIMVGEIRDEETAKMAIRSAITGHKVYSTIHTKSGREVFFRLEDMKVKSYLIKDSLVGTISQRLIGKLCDSCKEKYKTKLFGVEREIYREKGCRECNFTGIKGRRLVCAIHYIGEDMKGYLKNINNNLEILSNKQMIDVCKKLLLEGDISINQYNRFIEGEELLKYEDDKEAFI</sequence>
<evidence type="ECO:0000256" key="1">
    <source>
        <dbReference type="ARBA" id="ARBA00006611"/>
    </source>
</evidence>
<dbReference type="STRING" id="1561.NPD11_385"/>
<dbReference type="GO" id="GO:0016887">
    <property type="term" value="F:ATP hydrolysis activity"/>
    <property type="evidence" value="ECO:0007669"/>
    <property type="project" value="TreeGrafter"/>
</dbReference>
<dbReference type="KEGG" id="cbv:U729_2641"/>
<protein>
    <submittedName>
        <fullName evidence="5">Type II/IV secretion system family protein</fullName>
    </submittedName>
</protein>
<organism evidence="5 6">
    <name type="scientific">Clostridium baratii str. Sullivan</name>
    <dbReference type="NCBI Taxonomy" id="1415775"/>
    <lineage>
        <taxon>Bacteria</taxon>
        <taxon>Bacillati</taxon>
        <taxon>Bacillota</taxon>
        <taxon>Clostridia</taxon>
        <taxon>Eubacteriales</taxon>
        <taxon>Clostridiaceae</taxon>
        <taxon>Clostridium</taxon>
    </lineage>
</organism>
<evidence type="ECO:0000256" key="2">
    <source>
        <dbReference type="ARBA" id="ARBA00022741"/>
    </source>
</evidence>
<dbReference type="SUPFAM" id="SSF52540">
    <property type="entry name" value="P-loop containing nucleoside triphosphate hydrolases"/>
    <property type="match status" value="1"/>
</dbReference>
<evidence type="ECO:0000256" key="3">
    <source>
        <dbReference type="ARBA" id="ARBA00022840"/>
    </source>
</evidence>
<dbReference type="CDD" id="cd01129">
    <property type="entry name" value="PulE-GspE-like"/>
    <property type="match status" value="1"/>
</dbReference>
<dbReference type="AlphaFoldDB" id="A0A0A7FUM2"/>
<dbReference type="EMBL" id="CP006905">
    <property type="protein sequence ID" value="AIY82655.1"/>
    <property type="molecule type" value="Genomic_DNA"/>
</dbReference>